<dbReference type="PANTHER" id="PTHR42852">
    <property type="entry name" value="THIOL:DISULFIDE INTERCHANGE PROTEIN DSBE"/>
    <property type="match status" value="1"/>
</dbReference>
<protein>
    <submittedName>
        <fullName evidence="2">Thiol-disulfide oxidoreductase ResA</fullName>
    </submittedName>
</protein>
<dbReference type="Proteomes" id="UP000033982">
    <property type="component" value="Unassembled WGS sequence"/>
</dbReference>
<comment type="caution">
    <text evidence="2">The sequence shown here is derived from an EMBL/GenBank/DDBJ whole genome shotgun (WGS) entry which is preliminary data.</text>
</comment>
<dbReference type="SUPFAM" id="SSF52833">
    <property type="entry name" value="Thioredoxin-like"/>
    <property type="match status" value="1"/>
</dbReference>
<dbReference type="Gene3D" id="3.40.30.10">
    <property type="entry name" value="Glutaredoxin"/>
    <property type="match status" value="1"/>
</dbReference>
<evidence type="ECO:0000313" key="2">
    <source>
        <dbReference type="EMBL" id="KKW17093.1"/>
    </source>
</evidence>
<dbReference type="PROSITE" id="PS51352">
    <property type="entry name" value="THIOREDOXIN_2"/>
    <property type="match status" value="1"/>
</dbReference>
<reference evidence="2 3" key="1">
    <citation type="journal article" date="2015" name="Nature">
        <title>rRNA introns, odd ribosomes, and small enigmatic genomes across a large radiation of phyla.</title>
        <authorList>
            <person name="Brown C.T."/>
            <person name="Hug L.A."/>
            <person name="Thomas B.C."/>
            <person name="Sharon I."/>
            <person name="Castelle C.J."/>
            <person name="Singh A."/>
            <person name="Wilkins M.J."/>
            <person name="Williams K.H."/>
            <person name="Banfield J.F."/>
        </authorList>
    </citation>
    <scope>NUCLEOTIDE SEQUENCE [LARGE SCALE GENOMIC DNA]</scope>
</reference>
<name>A0A0G1WE89_9BACT</name>
<feature type="domain" description="Thioredoxin" evidence="1">
    <location>
        <begin position="33"/>
        <end position="167"/>
    </location>
</feature>
<dbReference type="GO" id="GO:0016209">
    <property type="term" value="F:antioxidant activity"/>
    <property type="evidence" value="ECO:0007669"/>
    <property type="project" value="InterPro"/>
</dbReference>
<dbReference type="EMBL" id="LCQN01000011">
    <property type="protein sequence ID" value="KKW17093.1"/>
    <property type="molecule type" value="Genomic_DNA"/>
</dbReference>
<dbReference type="GO" id="GO:0016491">
    <property type="term" value="F:oxidoreductase activity"/>
    <property type="evidence" value="ECO:0007669"/>
    <property type="project" value="InterPro"/>
</dbReference>
<proteinExistence type="predicted"/>
<accession>A0A0G1WE89</accession>
<dbReference type="InterPro" id="IPR036249">
    <property type="entry name" value="Thioredoxin-like_sf"/>
</dbReference>
<sequence>MRKLLILVAAILIVSFNPFPVLAQFPFFEMDNPLVGKKAPEFNPPTLSGQKISLTQYRAGKSAIIFFWATWCPNCHKRMKELNESAEQIKNKGIQVILVDIGENAEVVNSYVKRYKVPYDVFLDEGSKVAEDYNIIGIPTFFFVGSDGIIKAVEYFIPDDYEKILLR</sequence>
<dbReference type="CDD" id="cd02966">
    <property type="entry name" value="TlpA_like_family"/>
    <property type="match status" value="1"/>
</dbReference>
<dbReference type="Pfam" id="PF00578">
    <property type="entry name" value="AhpC-TSA"/>
    <property type="match status" value="1"/>
</dbReference>
<gene>
    <name evidence="2" type="ORF">UY58_C0011G0005</name>
</gene>
<dbReference type="AlphaFoldDB" id="A0A0G1WE89"/>
<dbReference type="InterPro" id="IPR013766">
    <property type="entry name" value="Thioredoxin_domain"/>
</dbReference>
<evidence type="ECO:0000259" key="1">
    <source>
        <dbReference type="PROSITE" id="PS51352"/>
    </source>
</evidence>
<dbReference type="InterPro" id="IPR050553">
    <property type="entry name" value="Thioredoxin_ResA/DsbE_sf"/>
</dbReference>
<dbReference type="InterPro" id="IPR000866">
    <property type="entry name" value="AhpC/TSA"/>
</dbReference>
<dbReference type="PANTHER" id="PTHR42852:SF13">
    <property type="entry name" value="PROTEIN DIPZ"/>
    <property type="match status" value="1"/>
</dbReference>
<organism evidence="2 3">
    <name type="scientific">Candidatus Magasanikbacteria bacterium GW2011_GWA2_50_22</name>
    <dbReference type="NCBI Taxonomy" id="1619043"/>
    <lineage>
        <taxon>Bacteria</taxon>
        <taxon>Candidatus Magasanikiibacteriota</taxon>
    </lineage>
</organism>
<evidence type="ECO:0000313" key="3">
    <source>
        <dbReference type="Proteomes" id="UP000033982"/>
    </source>
</evidence>